<accession>A0A370DN73</accession>
<dbReference type="SUPFAM" id="SSF69304">
    <property type="entry name" value="Tricorn protease N-terminal domain"/>
    <property type="match status" value="1"/>
</dbReference>
<proteinExistence type="inferred from homology"/>
<evidence type="ECO:0000259" key="6">
    <source>
        <dbReference type="PROSITE" id="PS51068"/>
    </source>
</evidence>
<dbReference type="EMBL" id="QFXE01000010">
    <property type="protein sequence ID" value="RDH86283.1"/>
    <property type="molecule type" value="Genomic_DNA"/>
</dbReference>
<evidence type="ECO:0000313" key="7">
    <source>
        <dbReference type="EMBL" id="RDH86283.1"/>
    </source>
</evidence>
<comment type="similarity">
    <text evidence="2 5">Belongs to the TolB family.</text>
</comment>
<dbReference type="PANTHER" id="PTHR36842:SF1">
    <property type="entry name" value="PROTEIN TOLB"/>
    <property type="match status" value="1"/>
</dbReference>
<dbReference type="PANTHER" id="PTHR36842">
    <property type="entry name" value="PROTEIN TOLB HOMOLOG"/>
    <property type="match status" value="1"/>
</dbReference>
<organism evidence="7 8">
    <name type="scientific">endosymbiont of Escarpia spicata</name>
    <dbReference type="NCBI Taxonomy" id="2200908"/>
    <lineage>
        <taxon>Bacteria</taxon>
        <taxon>Pseudomonadati</taxon>
        <taxon>Pseudomonadota</taxon>
        <taxon>Gammaproteobacteria</taxon>
        <taxon>sulfur-oxidizing symbionts</taxon>
    </lineage>
</organism>
<evidence type="ECO:0000256" key="3">
    <source>
        <dbReference type="ARBA" id="ARBA00022729"/>
    </source>
</evidence>
<dbReference type="Pfam" id="PF04052">
    <property type="entry name" value="TolB_N"/>
    <property type="match status" value="1"/>
</dbReference>
<keyword evidence="5" id="KW-0131">Cell cycle</keyword>
<dbReference type="Proteomes" id="UP000254771">
    <property type="component" value="Unassembled WGS sequence"/>
</dbReference>
<gene>
    <name evidence="5" type="primary">tolB</name>
    <name evidence="7" type="ORF">DIZ78_08915</name>
</gene>
<dbReference type="NCBIfam" id="TIGR02800">
    <property type="entry name" value="propeller_TolB"/>
    <property type="match status" value="1"/>
</dbReference>
<dbReference type="HAMAP" id="MF_00671">
    <property type="entry name" value="TolB"/>
    <property type="match status" value="1"/>
</dbReference>
<name>A0A370DN73_9GAMM</name>
<comment type="caution">
    <text evidence="7">The sequence shown here is derived from an EMBL/GenBank/DDBJ whole genome shotgun (WGS) entry which is preliminary data.</text>
</comment>
<dbReference type="GO" id="GO:0051301">
    <property type="term" value="P:cell division"/>
    <property type="evidence" value="ECO:0007669"/>
    <property type="project" value="UniProtKB-UniRule"/>
</dbReference>
<sequence length="432" mass="47578" precursor="true">MKYLLLILFLALSWQPAANAELTIEITEGVEGALPIAVVPFRWQGKTQTTPREDVSAIIQADLHRSGRFKTLPRNDMLAKPASGDEVEFKDWRVLGVENLVVGQIQPNGSKGFIIRFQLFDVFRGEQLTGYSIPTTAGSLRTTAHHIADLIYEQLIGVPGAFATRVAYITSKTEGGNTQVDLRIADADGYSPETIVSSDVPLMSPAWSPDGRKIAYASSEKGSWGIYIQEVYTGRRQKVTAFKGINSAPAWSPDGRKLAMTLSKDGNPDIFVFNMTTRKLRPITRHYAIDTEPSWSPDGRHLVFTSDRGGKPQIYRVPSFGGKAERVTFQNAYNARASYSPDGKLLTLVTREDGRYRIAVLDLASGVMQVLSRGDLDESPSFAPNGSMIIYATKAGRRSVLAAVSVDGRVRQKLALQEGDVREPVWSPLQKN</sequence>
<protein>
    <recommendedName>
        <fullName evidence="5">Tol-Pal system protein TolB</fullName>
    </recommendedName>
</protein>
<keyword evidence="3 5" id="KW-0732">Signal</keyword>
<dbReference type="PROSITE" id="PS51068">
    <property type="entry name" value="FPG_CAT"/>
    <property type="match status" value="1"/>
</dbReference>
<evidence type="ECO:0000256" key="5">
    <source>
        <dbReference type="HAMAP-Rule" id="MF_00671"/>
    </source>
</evidence>
<evidence type="ECO:0000313" key="8">
    <source>
        <dbReference type="Proteomes" id="UP000254771"/>
    </source>
</evidence>
<evidence type="ECO:0000256" key="4">
    <source>
        <dbReference type="ARBA" id="ARBA00022764"/>
    </source>
</evidence>
<comment type="subunit">
    <text evidence="5">The Tol-Pal system is composed of five core proteins: the inner membrane proteins TolA, TolQ and TolR, the periplasmic protein TolB and the outer membrane protein Pal. They form a network linking the inner and outer membranes and the peptidoglycan layer.</text>
</comment>
<keyword evidence="8" id="KW-1185">Reference proteome</keyword>
<dbReference type="GO" id="GO:0019104">
    <property type="term" value="F:DNA N-glycosylase activity"/>
    <property type="evidence" value="ECO:0007669"/>
    <property type="project" value="InterPro"/>
</dbReference>
<dbReference type="GO" id="GO:0042597">
    <property type="term" value="C:periplasmic space"/>
    <property type="evidence" value="ECO:0007669"/>
    <property type="project" value="UniProtKB-SubCell"/>
</dbReference>
<dbReference type="AlphaFoldDB" id="A0A370DN73"/>
<reference evidence="7 8" key="1">
    <citation type="journal article" date="2018" name="ISME J.">
        <title>Endosymbiont genomes yield clues of tubeworm success.</title>
        <authorList>
            <person name="Li Y."/>
            <person name="Liles M.R."/>
            <person name="Halanych K.M."/>
        </authorList>
    </citation>
    <scope>NUCLEOTIDE SEQUENCE [LARGE SCALE GENOMIC DNA]</scope>
    <source>
        <strain evidence="7">A1462</strain>
    </source>
</reference>
<dbReference type="InterPro" id="IPR011042">
    <property type="entry name" value="6-blade_b-propeller_TolB-like"/>
</dbReference>
<dbReference type="Gene3D" id="3.40.50.10070">
    <property type="entry name" value="TolB, N-terminal domain"/>
    <property type="match status" value="1"/>
</dbReference>
<comment type="subcellular location">
    <subcellularLocation>
        <location evidence="1 5">Periplasm</location>
    </subcellularLocation>
</comment>
<dbReference type="Pfam" id="PF07676">
    <property type="entry name" value="PD40"/>
    <property type="match status" value="5"/>
</dbReference>
<comment type="function">
    <text evidence="5">Part of the Tol-Pal system, which plays a role in outer membrane invagination during cell division and is important for maintaining outer membrane integrity.</text>
</comment>
<dbReference type="InterPro" id="IPR011659">
    <property type="entry name" value="WD40"/>
</dbReference>
<keyword evidence="5" id="KW-0132">Cell division</keyword>
<dbReference type="InterPro" id="IPR007195">
    <property type="entry name" value="TolB_N"/>
</dbReference>
<dbReference type="InterPro" id="IPR012319">
    <property type="entry name" value="FPG_cat"/>
</dbReference>
<keyword evidence="4 5" id="KW-0574">Periplasm</keyword>
<feature type="domain" description="Formamidopyrimidine-DNA glycosylase catalytic" evidence="6">
    <location>
        <begin position="1"/>
        <end position="96"/>
    </location>
</feature>
<dbReference type="GO" id="GO:0003906">
    <property type="term" value="F:DNA-(apurinic or apyrimidinic site) endonuclease activity"/>
    <property type="evidence" value="ECO:0007669"/>
    <property type="project" value="InterPro"/>
</dbReference>
<dbReference type="GO" id="GO:0008270">
    <property type="term" value="F:zinc ion binding"/>
    <property type="evidence" value="ECO:0007669"/>
    <property type="project" value="InterPro"/>
</dbReference>
<dbReference type="Gene3D" id="2.120.10.30">
    <property type="entry name" value="TolB, C-terminal domain"/>
    <property type="match status" value="1"/>
</dbReference>
<evidence type="ECO:0000256" key="1">
    <source>
        <dbReference type="ARBA" id="ARBA00004418"/>
    </source>
</evidence>
<feature type="chain" id="PRO_5017093267" description="Tol-Pal system protein TolB" evidence="5">
    <location>
        <begin position="21"/>
        <end position="432"/>
    </location>
</feature>
<evidence type="ECO:0000256" key="2">
    <source>
        <dbReference type="ARBA" id="ARBA00009820"/>
    </source>
</evidence>
<dbReference type="InterPro" id="IPR014167">
    <property type="entry name" value="Tol-Pal_TolB"/>
</dbReference>
<feature type="signal peptide" evidence="5">
    <location>
        <begin position="1"/>
        <end position="20"/>
    </location>
</feature>
<dbReference type="SUPFAM" id="SSF52964">
    <property type="entry name" value="TolB, N-terminal domain"/>
    <property type="match status" value="1"/>
</dbReference>
<dbReference type="GO" id="GO:0006284">
    <property type="term" value="P:base-excision repair"/>
    <property type="evidence" value="ECO:0007669"/>
    <property type="project" value="InterPro"/>
</dbReference>
<dbReference type="GO" id="GO:0017038">
    <property type="term" value="P:protein import"/>
    <property type="evidence" value="ECO:0007669"/>
    <property type="project" value="InterPro"/>
</dbReference>